<name>A0A7M5X2V1_9CNID</name>
<keyword evidence="10" id="KW-0539">Nucleus</keyword>
<dbReference type="RefSeq" id="XP_066918991.1">
    <property type="nucleotide sequence ID" value="XM_067062890.1"/>
</dbReference>
<feature type="domain" description="C2H2-type" evidence="14">
    <location>
        <begin position="473"/>
        <end position="500"/>
    </location>
</feature>
<dbReference type="PROSITE" id="PS00028">
    <property type="entry name" value="ZINC_FINGER_C2H2_1"/>
    <property type="match status" value="5"/>
</dbReference>
<evidence type="ECO:0000256" key="2">
    <source>
        <dbReference type="ARBA" id="ARBA00006991"/>
    </source>
</evidence>
<dbReference type="PANTHER" id="PTHR24388:SF54">
    <property type="entry name" value="PROTEIN ESCARGOT"/>
    <property type="match status" value="1"/>
</dbReference>
<feature type="compositionally biased region" description="Acidic residues" evidence="13">
    <location>
        <begin position="601"/>
        <end position="615"/>
    </location>
</feature>
<dbReference type="GO" id="GO:0008270">
    <property type="term" value="F:zinc ion binding"/>
    <property type="evidence" value="ECO:0007669"/>
    <property type="project" value="UniProtKB-KW"/>
</dbReference>
<comment type="similarity">
    <text evidence="2">Belongs to the krueppel C2H2-type zinc-finger protein family.</text>
</comment>
<evidence type="ECO:0000256" key="10">
    <source>
        <dbReference type="ARBA" id="ARBA00023242"/>
    </source>
</evidence>
<dbReference type="SMART" id="SM00355">
    <property type="entry name" value="ZnF_C2H2"/>
    <property type="match status" value="8"/>
</dbReference>
<dbReference type="Pfam" id="PF00096">
    <property type="entry name" value="zf-C2H2"/>
    <property type="match status" value="4"/>
</dbReference>
<dbReference type="GO" id="GO:0000978">
    <property type="term" value="F:RNA polymerase II cis-regulatory region sequence-specific DNA binding"/>
    <property type="evidence" value="ECO:0007669"/>
    <property type="project" value="TreeGrafter"/>
</dbReference>
<feature type="compositionally biased region" description="Basic and acidic residues" evidence="13">
    <location>
        <begin position="656"/>
        <end position="694"/>
    </location>
</feature>
<feature type="domain" description="C2H2-type" evidence="14">
    <location>
        <begin position="287"/>
        <end position="314"/>
    </location>
</feature>
<dbReference type="FunFam" id="3.30.160.60:FF:000624">
    <property type="entry name" value="zinc finger protein 697"/>
    <property type="match status" value="1"/>
</dbReference>
<dbReference type="AlphaFoldDB" id="A0A7M5X2V1"/>
<keyword evidence="4" id="KW-0677">Repeat</keyword>
<evidence type="ECO:0000259" key="14">
    <source>
        <dbReference type="PROSITE" id="PS50157"/>
    </source>
</evidence>
<keyword evidence="8" id="KW-0238">DNA-binding</keyword>
<dbReference type="PANTHER" id="PTHR24388">
    <property type="entry name" value="ZINC FINGER PROTEIN"/>
    <property type="match status" value="1"/>
</dbReference>
<keyword evidence="3" id="KW-0479">Metal-binding</keyword>
<dbReference type="FunFam" id="3.30.160.60:FF:000446">
    <property type="entry name" value="Zinc finger protein"/>
    <property type="match status" value="2"/>
</dbReference>
<dbReference type="InterPro" id="IPR050527">
    <property type="entry name" value="Snail/Krueppel_Znf"/>
</dbReference>
<feature type="region of interest" description="Disordered" evidence="13">
    <location>
        <begin position="233"/>
        <end position="277"/>
    </location>
</feature>
<evidence type="ECO:0000256" key="8">
    <source>
        <dbReference type="ARBA" id="ARBA00023125"/>
    </source>
</evidence>
<keyword evidence="9" id="KW-0804">Transcription</keyword>
<evidence type="ECO:0000256" key="12">
    <source>
        <dbReference type="SAM" id="Coils"/>
    </source>
</evidence>
<dbReference type="SUPFAM" id="SSF57667">
    <property type="entry name" value="beta-beta-alpha zinc fingers"/>
    <property type="match status" value="3"/>
</dbReference>
<evidence type="ECO:0000256" key="9">
    <source>
        <dbReference type="ARBA" id="ARBA00023163"/>
    </source>
</evidence>
<dbReference type="GO" id="GO:0000981">
    <property type="term" value="F:DNA-binding transcription factor activity, RNA polymerase II-specific"/>
    <property type="evidence" value="ECO:0007669"/>
    <property type="project" value="TreeGrafter"/>
</dbReference>
<feature type="region of interest" description="Disordered" evidence="13">
    <location>
        <begin position="582"/>
        <end position="615"/>
    </location>
</feature>
<evidence type="ECO:0000256" key="13">
    <source>
        <dbReference type="SAM" id="MobiDB-lite"/>
    </source>
</evidence>
<dbReference type="FunFam" id="3.30.160.60:FF:000770">
    <property type="entry name" value="zinc finger protein 16"/>
    <property type="match status" value="1"/>
</dbReference>
<feature type="domain" description="C2H2-type" evidence="14">
    <location>
        <begin position="418"/>
        <end position="445"/>
    </location>
</feature>
<evidence type="ECO:0000256" key="7">
    <source>
        <dbReference type="ARBA" id="ARBA00023015"/>
    </source>
</evidence>
<feature type="compositionally biased region" description="Basic and acidic residues" evidence="13">
    <location>
        <begin position="582"/>
        <end position="593"/>
    </location>
</feature>
<evidence type="ECO:0000256" key="1">
    <source>
        <dbReference type="ARBA" id="ARBA00004123"/>
    </source>
</evidence>
<keyword evidence="12" id="KW-0175">Coiled coil</keyword>
<dbReference type="EnsemblMetazoa" id="CLYHEMT016376.3">
    <property type="protein sequence ID" value="CLYHEMP016376.3"/>
    <property type="gene ID" value="CLYHEMG016376"/>
</dbReference>
<evidence type="ECO:0000256" key="5">
    <source>
        <dbReference type="ARBA" id="ARBA00022771"/>
    </source>
</evidence>
<evidence type="ECO:0000256" key="6">
    <source>
        <dbReference type="ARBA" id="ARBA00022833"/>
    </source>
</evidence>
<evidence type="ECO:0000256" key="3">
    <source>
        <dbReference type="ARBA" id="ARBA00022723"/>
    </source>
</evidence>
<dbReference type="InterPro" id="IPR013087">
    <property type="entry name" value="Znf_C2H2_type"/>
</dbReference>
<feature type="domain" description="C2H2-type" evidence="14">
    <location>
        <begin position="445"/>
        <end position="472"/>
    </location>
</feature>
<evidence type="ECO:0000256" key="4">
    <source>
        <dbReference type="ARBA" id="ARBA00022737"/>
    </source>
</evidence>
<evidence type="ECO:0000313" key="16">
    <source>
        <dbReference type="Proteomes" id="UP000594262"/>
    </source>
</evidence>
<comment type="subcellular location">
    <subcellularLocation>
        <location evidence="1">Nucleus</location>
    </subcellularLocation>
</comment>
<keyword evidence="5 11" id="KW-0863">Zinc-finger</keyword>
<feature type="region of interest" description="Disordered" evidence="13">
    <location>
        <begin position="630"/>
        <end position="718"/>
    </location>
</feature>
<feature type="compositionally biased region" description="Basic and acidic residues" evidence="13">
    <location>
        <begin position="199"/>
        <end position="212"/>
    </location>
</feature>
<evidence type="ECO:0000313" key="15">
    <source>
        <dbReference type="EnsemblMetazoa" id="CLYHEMP016376.3"/>
    </source>
</evidence>
<feature type="region of interest" description="Disordered" evidence="13">
    <location>
        <begin position="182"/>
        <end position="221"/>
    </location>
</feature>
<keyword evidence="16" id="KW-1185">Reference proteome</keyword>
<evidence type="ECO:0000256" key="11">
    <source>
        <dbReference type="PROSITE-ProRule" id="PRU00042"/>
    </source>
</evidence>
<organism evidence="15 16">
    <name type="scientific">Clytia hemisphaerica</name>
    <dbReference type="NCBI Taxonomy" id="252671"/>
    <lineage>
        <taxon>Eukaryota</taxon>
        <taxon>Metazoa</taxon>
        <taxon>Cnidaria</taxon>
        <taxon>Hydrozoa</taxon>
        <taxon>Hydroidolina</taxon>
        <taxon>Leptothecata</taxon>
        <taxon>Obeliida</taxon>
        <taxon>Clytiidae</taxon>
        <taxon>Clytia</taxon>
    </lineage>
</organism>
<keyword evidence="7" id="KW-0805">Transcription regulation</keyword>
<keyword evidence="6" id="KW-0862">Zinc</keyword>
<accession>A0A7M5X2V1</accession>
<dbReference type="Proteomes" id="UP000594262">
    <property type="component" value="Unplaced"/>
</dbReference>
<feature type="compositionally biased region" description="Low complexity" evidence="13">
    <location>
        <begin position="145"/>
        <end position="158"/>
    </location>
</feature>
<feature type="domain" description="C2H2-type" evidence="14">
    <location>
        <begin position="501"/>
        <end position="528"/>
    </location>
</feature>
<feature type="domain" description="C2H2-type" evidence="14">
    <location>
        <begin position="390"/>
        <end position="417"/>
    </location>
</feature>
<proteinExistence type="inferred from homology"/>
<dbReference type="OrthoDB" id="654211at2759"/>
<protein>
    <recommendedName>
        <fullName evidence="14">C2H2-type domain-containing protein</fullName>
    </recommendedName>
</protein>
<feature type="region of interest" description="Disordered" evidence="13">
    <location>
        <begin position="128"/>
        <end position="158"/>
    </location>
</feature>
<dbReference type="InterPro" id="IPR036236">
    <property type="entry name" value="Znf_C2H2_sf"/>
</dbReference>
<dbReference type="GeneID" id="136806335"/>
<dbReference type="Gene3D" id="3.30.160.60">
    <property type="entry name" value="Classic Zinc Finger"/>
    <property type="match status" value="6"/>
</dbReference>
<feature type="coiled-coil region" evidence="12">
    <location>
        <begin position="61"/>
        <end position="88"/>
    </location>
</feature>
<dbReference type="PROSITE" id="PS50157">
    <property type="entry name" value="ZINC_FINGER_C2H2_2"/>
    <property type="match status" value="7"/>
</dbReference>
<feature type="domain" description="C2H2-type" evidence="14">
    <location>
        <begin position="361"/>
        <end position="388"/>
    </location>
</feature>
<feature type="compositionally biased region" description="Basic and acidic residues" evidence="13">
    <location>
        <begin position="708"/>
        <end position="718"/>
    </location>
</feature>
<reference evidence="15" key="1">
    <citation type="submission" date="2021-01" db="UniProtKB">
        <authorList>
            <consortium name="EnsemblMetazoa"/>
        </authorList>
    </citation>
    <scope>IDENTIFICATION</scope>
</reference>
<sequence length="718" mass="82596">MNFNLKKKNNLLQNRMTRFGTYIRLLEKCQAYNDQNDGRYTSPSSNQDNSTNASWRMSGLINELEGRCKSLEEDNKRLGEMVHKYKTEFEVETSYLKKQVSNEHEKQLKWKNLYYNARSEITELKHQLHQMRPQKLPSKPPPPSSSNAPISCSGAPSSSASLIITTASNELSDLNNNTPIVIPPPHIRRMPPHTSLDSGCKECENERKRTSSESEPTTMAPLHSRYAMLSPTAIGSSSLHPSPKDHHHGSEHHLPMFPSPQTPSYTQPIVGKPPHPLTSPTGSNLYYECRICYRRYDTEQKLHFHQQVHARARPPSIGDYPPEVGPPPSSLGAPNVEYCTECPESFVNDEEYRKHLLVHMFKCRYCNIVLESETEYVVHMKTHSDTIPLYVCYICDKQLGSVQQLTRHILSHPDELNFHCKECNKSFTHRTQLNHHMAVHSSRPYTCKECGKKFAHKTHLRRHEVVHSGLRPHKCRVCNQSFSRKSSLSRHYFIHTTEKPFVCPICEKGFNRKGRLKNHLNIHIREGYSQLKDYVIERRPITREFIEQMNQVKSDDPVHDDMPGYTTMTDLHQRAPSFVVKSEPHEYEMKEHSANYTKGDESEESSCSDTDEGEIDENEADMSEEITFDHQAPSDARQPPRSATLPPHAAEAEDLDRERMESAHRPRKRTYSDHTIHEGVRAFDHAHPRPHSRESLPTMERGAAQESSRSRDLRSPNA</sequence>
<dbReference type="GO" id="GO:0005634">
    <property type="term" value="C:nucleus"/>
    <property type="evidence" value="ECO:0007669"/>
    <property type="project" value="UniProtKB-SubCell"/>
</dbReference>